<organism evidence="20 21">
    <name type="scientific">Oryctolagus cuniculus</name>
    <name type="common">Rabbit</name>
    <dbReference type="NCBI Taxonomy" id="9986"/>
    <lineage>
        <taxon>Eukaryota</taxon>
        <taxon>Metazoa</taxon>
        <taxon>Chordata</taxon>
        <taxon>Craniata</taxon>
        <taxon>Vertebrata</taxon>
        <taxon>Euteleostomi</taxon>
        <taxon>Mammalia</taxon>
        <taxon>Eutheria</taxon>
        <taxon>Euarchontoglires</taxon>
        <taxon>Glires</taxon>
        <taxon>Lagomorpha</taxon>
        <taxon>Leporidae</taxon>
        <taxon>Oryctolagus</taxon>
    </lineage>
</organism>
<dbReference type="InterPro" id="IPR011009">
    <property type="entry name" value="Kinase-like_dom_sf"/>
</dbReference>
<dbReference type="Pfam" id="PF07679">
    <property type="entry name" value="I-set"/>
    <property type="match status" value="2"/>
</dbReference>
<keyword evidence="4" id="KW-1003">Cell membrane</keyword>
<feature type="region of interest" description="Disordered" evidence="17">
    <location>
        <begin position="220"/>
        <end position="258"/>
    </location>
</feature>
<feature type="compositionally biased region" description="Low complexity" evidence="17">
    <location>
        <begin position="1562"/>
        <end position="1574"/>
    </location>
</feature>
<feature type="region of interest" description="Disordered" evidence="17">
    <location>
        <begin position="112"/>
        <end position="171"/>
    </location>
</feature>
<dbReference type="InterPro" id="IPR007110">
    <property type="entry name" value="Ig-like_dom"/>
</dbReference>
<feature type="compositionally biased region" description="Polar residues" evidence="17">
    <location>
        <begin position="1447"/>
        <end position="1457"/>
    </location>
</feature>
<feature type="compositionally biased region" description="Polar residues" evidence="17">
    <location>
        <begin position="1533"/>
        <end position="1545"/>
    </location>
</feature>
<dbReference type="GeneTree" id="ENSGT00940000160524"/>
<feature type="compositionally biased region" description="Basic residues" evidence="17">
    <location>
        <begin position="517"/>
        <end position="528"/>
    </location>
</feature>
<comment type="function">
    <text evidence="14">Protein kinase that recognizes phosphorylation sites in which the surrounding peptides have an alpha-helical conformation. Regulates cardiac development and cardiomyocyte differentiation by negatively regulating Wnt/beta-catenin signaling.</text>
</comment>
<dbReference type="SMART" id="SM00408">
    <property type="entry name" value="IGc2"/>
    <property type="match status" value="2"/>
</dbReference>
<dbReference type="Gene3D" id="3.20.200.10">
    <property type="entry name" value="MHCK/EF2 kinase"/>
    <property type="match status" value="1"/>
</dbReference>
<dbReference type="PROSITE" id="PS51158">
    <property type="entry name" value="ALPHA_KINASE"/>
    <property type="match status" value="1"/>
</dbReference>
<dbReference type="KEGG" id="ocu:100353353"/>
<evidence type="ECO:0000256" key="16">
    <source>
        <dbReference type="ARBA" id="ARBA00080408"/>
    </source>
</evidence>
<reference evidence="20 21" key="1">
    <citation type="journal article" date="2011" name="Nature">
        <title>A high-resolution map of human evolutionary constraint using 29 mammals.</title>
        <authorList>
            <person name="Lindblad-Toh K."/>
            <person name="Garber M."/>
            <person name="Zuk O."/>
            <person name="Lin M.F."/>
            <person name="Parker B.J."/>
            <person name="Washietl S."/>
            <person name="Kheradpour P."/>
            <person name="Ernst J."/>
            <person name="Jordan G."/>
            <person name="Mauceli E."/>
            <person name="Ward L.D."/>
            <person name="Lowe C.B."/>
            <person name="Holloway A.K."/>
            <person name="Clamp M."/>
            <person name="Gnerre S."/>
            <person name="Alfoldi J."/>
            <person name="Beal K."/>
            <person name="Chang J."/>
            <person name="Clawson H."/>
            <person name="Cuff J."/>
            <person name="Di Palma F."/>
            <person name="Fitzgerald S."/>
            <person name="Flicek P."/>
            <person name="Guttman M."/>
            <person name="Hubisz M.J."/>
            <person name="Jaffe D.B."/>
            <person name="Jungreis I."/>
            <person name="Kent W.J."/>
            <person name="Kostka D."/>
            <person name="Lara M."/>
            <person name="Martins A.L."/>
            <person name="Massingham T."/>
            <person name="Moltke I."/>
            <person name="Raney B.J."/>
            <person name="Rasmussen M.D."/>
            <person name="Robinson J."/>
            <person name="Stark A."/>
            <person name="Vilella A.J."/>
            <person name="Wen J."/>
            <person name="Xie X."/>
            <person name="Zody M.C."/>
            <person name="Baldwin J."/>
            <person name="Bloom T."/>
            <person name="Chin C.W."/>
            <person name="Heiman D."/>
            <person name="Nicol R."/>
            <person name="Nusbaum C."/>
            <person name="Young S."/>
            <person name="Wilkinson J."/>
            <person name="Worley K.C."/>
            <person name="Kovar C.L."/>
            <person name="Muzny D.M."/>
            <person name="Gibbs R.A."/>
            <person name="Cree A."/>
            <person name="Dihn H.H."/>
            <person name="Fowler G."/>
            <person name="Jhangiani S."/>
            <person name="Joshi V."/>
            <person name="Lee S."/>
            <person name="Lewis L.R."/>
            <person name="Nazareth L.V."/>
            <person name="Okwuonu G."/>
            <person name="Santibanez J."/>
            <person name="Warren W.C."/>
            <person name="Mardis E.R."/>
            <person name="Weinstock G.M."/>
            <person name="Wilson R.K."/>
            <person name="Delehaunty K."/>
            <person name="Dooling D."/>
            <person name="Fronik C."/>
            <person name="Fulton L."/>
            <person name="Fulton B."/>
            <person name="Graves T."/>
            <person name="Minx P."/>
            <person name="Sodergren E."/>
            <person name="Birney E."/>
            <person name="Margulies E.H."/>
            <person name="Herrero J."/>
            <person name="Green E.D."/>
            <person name="Haussler D."/>
            <person name="Siepel A."/>
            <person name="Goldman N."/>
            <person name="Pollard K.S."/>
            <person name="Pedersen J.S."/>
            <person name="Lander E.S."/>
            <person name="Kellis M."/>
        </authorList>
    </citation>
    <scope>NUCLEOTIDE SEQUENCE [LARGE SCALE GENOMIC DNA]</scope>
    <source>
        <strain evidence="20 21">Thorbecke inbred</strain>
    </source>
</reference>
<keyword evidence="6" id="KW-0808">Transferase</keyword>
<dbReference type="OMA" id="RETSHTT"/>
<dbReference type="FunFam" id="3.20.200.10:FF:000005">
    <property type="entry name" value="Alpha-protein kinase 2"/>
    <property type="match status" value="1"/>
</dbReference>
<dbReference type="FunFam" id="2.60.40.10:FF:000032">
    <property type="entry name" value="palladin isoform X1"/>
    <property type="match status" value="1"/>
</dbReference>
<feature type="domain" description="Ig-like" evidence="18">
    <location>
        <begin position="1711"/>
        <end position="1799"/>
    </location>
</feature>
<feature type="region of interest" description="Disordered" evidence="17">
    <location>
        <begin position="994"/>
        <end position="1032"/>
    </location>
</feature>
<evidence type="ECO:0000256" key="9">
    <source>
        <dbReference type="ARBA" id="ARBA00023136"/>
    </source>
</evidence>
<dbReference type="STRING" id="9986.ENSOCUP00000010612"/>
<dbReference type="Pfam" id="PF02816">
    <property type="entry name" value="Alpha_kinase"/>
    <property type="match status" value="1"/>
</dbReference>
<feature type="compositionally biased region" description="Pro residues" evidence="17">
    <location>
        <begin position="1465"/>
        <end position="1479"/>
    </location>
</feature>
<feature type="region of interest" description="Disordered" evidence="17">
    <location>
        <begin position="2061"/>
        <end position="2095"/>
    </location>
</feature>
<sequence length="2095" mass="224842">MTEPGGPPRRTLCFLSTLLSQKVPERSDAVLRCIVYGQPKPEITWYKNGQAIDESDMVSSYEFFENQYIHLLHLSCCTTDDAAVYQVTAKNCSGMICCSASIEVQCSTENPQLSSTLEGDRDAGWEQETGTHEEGSANQTDKEECPWEEEGSISRGTPLTAGSDPHKLNCPHSLQLRATDATHASSSETVPDVKDARQNSNTEDLLDGLCFLHSTNTPDKQDECCPQTGHSQVAQPMGDGLNASGPSDAESASRHQQPKAHKYISCSLPLSQVTECLHPRASAPGHEQVSPQVSSEDSDSDYELCPEITLTYTEEFSDDDLEYLECSDVMTDYSNAVWQRNLQGTDHVFLLESDDEEVEFSECGLGGREHFLSVMGCGPRVSGDTGPMDATAGFCGHHSQPQEVGTRSSGACRPSSPALGTLRPHPAGPAPRKEQGSTAAPPTASEAAENDYPGIQGETRDSHEAGEELPGDILLTTERAVVEKESEPWAGGSGMMQCPGTVGERDSGSKQGSQKPPRGRRLGTKGRPRPLSANLPESAPESPDLLHPWDAAEHPPIWSAVRGAPLARADAAAGTACVRAGERARPAQTQRAAKPLPTPAASLPQGRDASLAGEQMQGNDPKERSQVPDHSDPLQVQTQDMPGERTSLCQMPASSVPGGQEAPFTGTTANSSPNSEGIHRENSSLAQLLEAQSCTQGPQQAGKEENTPRGFWKDLEHVLSTPAVSEGSTSLGTFSACLPRDPSTAHRQHTSLSVAGPEPKPTDTAHTLETMCDGSRDRGTVCVTECFEAGDQGTRCDTTGSPVGASVDTYVPQEMCSMGSKLAEGQSEERDLRSPEDKTPGVFSQAQGPEPLRTTCETSPVFISTFTWTISRENSEADAEDKPAGVGNSTSTLASTVQAVQEEPSPGNWQVLEATQFLFSQDNSWVRFKAGGAPDTLASHSPSMDQPQGKSPALPTSVECLQGTGKMEDPSVATVATEAHVAKYRAMSIAENSHADGAQKGPRVSHGQPGPAVRGPTNESTKERPCVVPRAPGRQGCVAQLPAGEGLCSNPPLQIASQSADTAVNRRLGEECQDGGGETQWRGKQDHLSLQGSLSAHDFRGSLPTTSAAQEGAPSVPLDHVPANSREEGRQSPGLGTSGSVVTEAIVATDSQALSAIPSLSEILLDIPKETGLGGWEAGRKLKIITLEAPLSEIWPPRQAADSEYKASDVSPQIPDHSWAVSDALKASGAPSDPDGLETAASAMRRPQDQSHLALADSGETRRGGRPASSTHWSSLSSQSLSQAGLLESSVDPIDETELSVGDLLSETSETGGKERVRNASKDPQETQFELARPISFKRLLSCPGILESSVDPTDVTAAVERTRVEKPEPSEATQGATGQGNDGHLGQRAGVQPALLQSPCPQEGREISQDQEYSERQDEHDQAGATVTPTTGPVPRPDHCRETVPRGSSLSQTQEVGNAEHSLPAPPLSSCPAAPAPAPVGLETHNLTGQNQDIPVNDLGEQRVFSDAKGKGAIEKEPERHVLPSRDFTPSPRASSPERNITHLSRSRSIEEPNMKALQTGESKPPSSSGSPEMTLAPIPREWEPEKALKLLQTSTQKGCSLSRGTKSREKCIPMAAQPARGPAAPAAGPGAGEGKKKQEVPASGHLAEGVKKKILSRVAALRLRLEEKENARKTTSFLKKIPKPETSLPCADEERHPKTPPCKREGKAPVLLRKIQAEMFPDRSGNVKLSCQFAEIHEDSTIWWTKDSKSIAQVQRSAGDNSTVSLSIVQASQEDQGLYTCCLENSYGKASAQFHLTAEVLKQLSGRQNTRGCEEIEFSQLIFKEDFLSESYFGGRLRGQIATEELHFGEGVHRKAFRSTVMRGLTPVFKPGHACVLKVHNAVAYGTRNNDELIQKNYRLAAQECYVQNTARHYAKIYAAETQPLEGFGEVPEIIPIFLIHRPENNIPYATVEEELIGEFVKYSIRDGKEINFLRRDSEAGQKCCTFQHWVYQKTSGCLLVTDMQGVGMKLTDVGIATLAKGYKGFKGNCSMTFIDQFKALHQCNKYCKMLGLKSLQNNNQRQRRPSLGKSRTQASSVAARKPGPGSPADKTS</sequence>
<feature type="compositionally biased region" description="Polar residues" evidence="17">
    <location>
        <begin position="938"/>
        <end position="949"/>
    </location>
</feature>
<dbReference type="Proteomes" id="UP000001811">
    <property type="component" value="Chromosome 9"/>
</dbReference>
<feature type="region of interest" description="Disordered" evidence="17">
    <location>
        <begin position="392"/>
        <end position="550"/>
    </location>
</feature>
<dbReference type="EMBL" id="AAGW02050544">
    <property type="status" value="NOT_ANNOTATED_CDS"/>
    <property type="molecule type" value="Genomic_DNA"/>
</dbReference>
<dbReference type="InParanoid" id="G1T327"/>
<evidence type="ECO:0000256" key="1">
    <source>
        <dbReference type="ARBA" id="ARBA00004187"/>
    </source>
</evidence>
<dbReference type="GO" id="GO:0010468">
    <property type="term" value="P:regulation of gene expression"/>
    <property type="evidence" value="ECO:0007669"/>
    <property type="project" value="Ensembl"/>
</dbReference>
<feature type="compositionally biased region" description="Basic and acidic residues" evidence="17">
    <location>
        <begin position="1404"/>
        <end position="1423"/>
    </location>
</feature>
<feature type="region of interest" description="Disordered" evidence="17">
    <location>
        <begin position="281"/>
        <end position="300"/>
    </location>
</feature>
<dbReference type="EMBL" id="AAGW02050542">
    <property type="status" value="NOT_ANNOTATED_CDS"/>
    <property type="molecule type" value="Genomic_DNA"/>
</dbReference>
<feature type="region of interest" description="Disordered" evidence="17">
    <location>
        <begin position="577"/>
        <end position="680"/>
    </location>
</feature>
<feature type="compositionally biased region" description="Polar residues" evidence="17">
    <location>
        <begin position="665"/>
        <end position="675"/>
    </location>
</feature>
<dbReference type="InterPro" id="IPR004166">
    <property type="entry name" value="a-kinase_dom"/>
</dbReference>
<dbReference type="Bgee" id="ENSOCUG00000012324">
    <property type="expression patterns" value="Expressed in skeletal muscle tissue and 8 other cell types or tissues"/>
</dbReference>
<evidence type="ECO:0000256" key="5">
    <source>
        <dbReference type="ARBA" id="ARBA00022527"/>
    </source>
</evidence>
<dbReference type="SMR" id="G1T327"/>
<dbReference type="PANTHER" id="PTHR47091:SF2">
    <property type="entry name" value="ALPHA-PROTEIN KINASE 2"/>
    <property type="match status" value="1"/>
</dbReference>
<name>G1T327_RABIT</name>
<evidence type="ECO:0000256" key="4">
    <source>
        <dbReference type="ARBA" id="ARBA00022475"/>
    </source>
</evidence>
<dbReference type="Gene3D" id="2.60.40.10">
    <property type="entry name" value="Immunoglobulins"/>
    <property type="match status" value="2"/>
</dbReference>
<feature type="compositionally biased region" description="Low complexity" evidence="17">
    <location>
        <begin position="1424"/>
        <end position="1434"/>
    </location>
</feature>
<feature type="region of interest" description="Disordered" evidence="17">
    <location>
        <begin position="1679"/>
        <end position="1707"/>
    </location>
</feature>
<dbReference type="EC" id="2.7.11.1" evidence="3"/>
<feature type="compositionally biased region" description="Basic and acidic residues" evidence="17">
    <location>
        <begin position="827"/>
        <end position="839"/>
    </location>
</feature>
<feature type="compositionally biased region" description="Basic and acidic residues" evidence="17">
    <location>
        <begin position="1501"/>
        <end position="1525"/>
    </location>
</feature>
<dbReference type="SMART" id="SM00409">
    <property type="entry name" value="IG"/>
    <property type="match status" value="2"/>
</dbReference>
<reference evidence="20" key="2">
    <citation type="submission" date="2025-08" db="UniProtKB">
        <authorList>
            <consortium name="Ensembl"/>
        </authorList>
    </citation>
    <scope>IDENTIFICATION</scope>
    <source>
        <strain evidence="20">Thorbecke</strain>
    </source>
</reference>
<feature type="region of interest" description="Disordered" evidence="17">
    <location>
        <begin position="1362"/>
        <end position="1588"/>
    </location>
</feature>
<dbReference type="HOGENOM" id="CLU_002011_0_0_1"/>
<dbReference type="eggNOG" id="ENOG502QPP5">
    <property type="taxonomic scope" value="Eukaryota"/>
</dbReference>
<feature type="region of interest" description="Disordered" evidence="17">
    <location>
        <begin position="723"/>
        <end position="763"/>
    </location>
</feature>
<keyword evidence="5" id="KW-0723">Serine/threonine-protein kinase</keyword>
<evidence type="ECO:0000313" key="21">
    <source>
        <dbReference type="Proteomes" id="UP000001811"/>
    </source>
</evidence>
<protein>
    <recommendedName>
        <fullName evidence="15">Alpha-protein kinase 2</fullName>
        <ecNumber evidence="3">2.7.11.1</ecNumber>
    </recommendedName>
    <alternativeName>
        <fullName evidence="16">Heart alpha-protein kinase</fullName>
    </alternativeName>
</protein>
<feature type="region of interest" description="Disordered" evidence="17">
    <location>
        <begin position="1096"/>
        <end position="1138"/>
    </location>
</feature>
<feature type="compositionally biased region" description="Low complexity" evidence="17">
    <location>
        <begin position="1269"/>
        <end position="1278"/>
    </location>
</feature>
<dbReference type="GeneID" id="100353353"/>
<dbReference type="SMART" id="SM00811">
    <property type="entry name" value="Alpha_kinase"/>
    <property type="match status" value="1"/>
</dbReference>
<dbReference type="SUPFAM" id="SSF56112">
    <property type="entry name" value="Protein kinase-like (PK-like)"/>
    <property type="match status" value="1"/>
</dbReference>
<evidence type="ECO:0000256" key="15">
    <source>
        <dbReference type="ARBA" id="ARBA00073273"/>
    </source>
</evidence>
<dbReference type="GO" id="GO:0005524">
    <property type="term" value="F:ATP binding"/>
    <property type="evidence" value="ECO:0007669"/>
    <property type="project" value="InterPro"/>
</dbReference>
<dbReference type="GO" id="GO:0055013">
    <property type="term" value="P:cardiac muscle cell development"/>
    <property type="evidence" value="ECO:0007669"/>
    <property type="project" value="Ensembl"/>
</dbReference>
<dbReference type="PROSITE" id="PS50835">
    <property type="entry name" value="IG_LIKE"/>
    <property type="match status" value="2"/>
</dbReference>
<dbReference type="InterPro" id="IPR013098">
    <property type="entry name" value="Ig_I-set"/>
</dbReference>
<feature type="compositionally biased region" description="Basic and acidic residues" evidence="17">
    <location>
        <begin position="1694"/>
        <end position="1707"/>
    </location>
</feature>
<dbReference type="GO" id="GO:0003308">
    <property type="term" value="P:negative regulation of Wnt signaling pathway involved in heart development"/>
    <property type="evidence" value="ECO:0007669"/>
    <property type="project" value="Ensembl"/>
</dbReference>
<dbReference type="GO" id="GO:0042981">
    <property type="term" value="P:regulation of apoptotic process"/>
    <property type="evidence" value="ECO:0007669"/>
    <property type="project" value="Ensembl"/>
</dbReference>
<dbReference type="GO" id="GO:0016323">
    <property type="term" value="C:basolateral plasma membrane"/>
    <property type="evidence" value="ECO:0007669"/>
    <property type="project" value="UniProtKB-SubCell"/>
</dbReference>
<comment type="subcellular location">
    <subcellularLocation>
        <location evidence="1">Basolateral cell membrane</location>
    </subcellularLocation>
</comment>
<dbReference type="PaxDb" id="9986-ENSOCUP00000010612"/>
<evidence type="ECO:0000313" key="20">
    <source>
        <dbReference type="Ensembl" id="ENSOCUP00000010612.3"/>
    </source>
</evidence>
<dbReference type="PANTHER" id="PTHR47091">
    <property type="entry name" value="ALPHA-PROTEIN KINASE 2-RELATED"/>
    <property type="match status" value="1"/>
</dbReference>
<evidence type="ECO:0000256" key="14">
    <source>
        <dbReference type="ARBA" id="ARBA00059647"/>
    </source>
</evidence>
<feature type="compositionally biased region" description="Low complexity" evidence="17">
    <location>
        <begin position="437"/>
        <end position="447"/>
    </location>
</feature>
<evidence type="ECO:0000256" key="8">
    <source>
        <dbReference type="ARBA" id="ARBA00022777"/>
    </source>
</evidence>
<dbReference type="GO" id="GO:0004674">
    <property type="term" value="F:protein serine/threonine kinase activity"/>
    <property type="evidence" value="ECO:0007669"/>
    <property type="project" value="UniProtKB-KW"/>
</dbReference>
<dbReference type="Ensembl" id="ENSOCUT00000012325.4">
    <property type="protein sequence ID" value="ENSOCUP00000010612.3"/>
    <property type="gene ID" value="ENSOCUG00000012324.4"/>
</dbReference>
<dbReference type="EMBL" id="AAGW02050545">
    <property type="status" value="NOT_ANNOTATED_CDS"/>
    <property type="molecule type" value="Genomic_DNA"/>
</dbReference>
<evidence type="ECO:0000256" key="7">
    <source>
        <dbReference type="ARBA" id="ARBA00022737"/>
    </source>
</evidence>
<comment type="similarity">
    <text evidence="2">Belongs to the protein kinase superfamily. Alpha-type protein kinase family. ALPK subfamily.</text>
</comment>
<evidence type="ECO:0000256" key="2">
    <source>
        <dbReference type="ARBA" id="ARBA00008651"/>
    </source>
</evidence>
<dbReference type="GO" id="GO:0030010">
    <property type="term" value="P:establishment of cell polarity"/>
    <property type="evidence" value="ECO:0007669"/>
    <property type="project" value="Ensembl"/>
</dbReference>
<dbReference type="InterPro" id="IPR003599">
    <property type="entry name" value="Ig_sub"/>
</dbReference>
<feature type="region of interest" description="Disordered" evidence="17">
    <location>
        <begin position="1225"/>
        <end position="1278"/>
    </location>
</feature>
<dbReference type="SUPFAM" id="SSF48726">
    <property type="entry name" value="Immunoglobulin"/>
    <property type="match status" value="2"/>
</dbReference>
<proteinExistence type="inferred from homology"/>
<evidence type="ECO:0000259" key="19">
    <source>
        <dbReference type="PROSITE" id="PS51158"/>
    </source>
</evidence>
<evidence type="ECO:0000256" key="6">
    <source>
        <dbReference type="ARBA" id="ARBA00022679"/>
    </source>
</evidence>
<dbReference type="GO" id="GO:0003007">
    <property type="term" value="P:heart morphogenesis"/>
    <property type="evidence" value="ECO:0007669"/>
    <property type="project" value="Ensembl"/>
</dbReference>
<evidence type="ECO:0000256" key="10">
    <source>
        <dbReference type="ARBA" id="ARBA00023157"/>
    </source>
</evidence>
<feature type="compositionally biased region" description="Polar residues" evidence="17">
    <location>
        <begin position="399"/>
        <end position="409"/>
    </location>
</feature>
<feature type="region of interest" description="Disordered" evidence="17">
    <location>
        <begin position="1305"/>
        <end position="1329"/>
    </location>
</feature>
<evidence type="ECO:0000256" key="3">
    <source>
        <dbReference type="ARBA" id="ARBA00012513"/>
    </source>
</evidence>
<comment type="catalytic activity">
    <reaction evidence="12">
        <text>L-threonyl-[protein] + ATP = O-phospho-L-threonyl-[protein] + ADP + H(+)</text>
        <dbReference type="Rhea" id="RHEA:46608"/>
        <dbReference type="Rhea" id="RHEA-COMP:11060"/>
        <dbReference type="Rhea" id="RHEA-COMP:11605"/>
        <dbReference type="ChEBI" id="CHEBI:15378"/>
        <dbReference type="ChEBI" id="CHEBI:30013"/>
        <dbReference type="ChEBI" id="CHEBI:30616"/>
        <dbReference type="ChEBI" id="CHEBI:61977"/>
        <dbReference type="ChEBI" id="CHEBI:456216"/>
        <dbReference type="EC" id="2.7.11.1"/>
    </reaction>
</comment>
<dbReference type="FunCoup" id="G1T327">
    <property type="interactions" value="8"/>
</dbReference>
<feature type="compositionally biased region" description="Basic and acidic residues" evidence="17">
    <location>
        <begin position="118"/>
        <end position="145"/>
    </location>
</feature>
<dbReference type="EMBL" id="AAGW02050543">
    <property type="status" value="NOT_ANNOTATED_CDS"/>
    <property type="molecule type" value="Genomic_DNA"/>
</dbReference>
<keyword evidence="10" id="KW-1015">Disulfide bond</keyword>
<feature type="compositionally biased region" description="Basic and acidic residues" evidence="17">
    <location>
        <begin position="1312"/>
        <end position="1325"/>
    </location>
</feature>
<dbReference type="OrthoDB" id="301415at2759"/>
<feature type="compositionally biased region" description="Basic and acidic residues" evidence="17">
    <location>
        <begin position="620"/>
        <end position="632"/>
    </location>
</feature>
<evidence type="ECO:0000256" key="13">
    <source>
        <dbReference type="ARBA" id="ARBA00048679"/>
    </source>
</evidence>
<keyword evidence="8" id="KW-0418">Kinase</keyword>
<dbReference type="CDD" id="cd16974">
    <property type="entry name" value="Alpha_kinase_ALPK2"/>
    <property type="match status" value="1"/>
</dbReference>
<keyword evidence="9" id="KW-0472">Membrane</keyword>
<dbReference type="CTD" id="115701"/>
<gene>
    <name evidence="20" type="primary">ALPK2</name>
</gene>
<accession>G1T327</accession>
<keyword evidence="11" id="KW-0393">Immunoglobulin domain</keyword>
<dbReference type="InterPro" id="IPR036179">
    <property type="entry name" value="Ig-like_dom_sf"/>
</dbReference>
<dbReference type="CDD" id="cd00096">
    <property type="entry name" value="Ig"/>
    <property type="match status" value="1"/>
</dbReference>
<feature type="domain" description="Ig-like" evidence="18">
    <location>
        <begin position="8"/>
        <end position="103"/>
    </location>
</feature>
<feature type="compositionally biased region" description="Polar residues" evidence="17">
    <location>
        <begin position="1486"/>
        <end position="1495"/>
    </location>
</feature>
<feature type="domain" description="Alpha-type protein kinase" evidence="19">
    <location>
        <begin position="1826"/>
        <end position="2058"/>
    </location>
</feature>
<keyword evidence="7" id="KW-0677">Repeat</keyword>
<dbReference type="GO" id="GO:1905223">
    <property type="term" value="P:epicardium morphogenesis"/>
    <property type="evidence" value="ECO:0007669"/>
    <property type="project" value="Ensembl"/>
</dbReference>
<feature type="compositionally biased region" description="Polar residues" evidence="17">
    <location>
        <begin position="723"/>
        <end position="733"/>
    </location>
</feature>
<dbReference type="InterPro" id="IPR013783">
    <property type="entry name" value="Ig-like_fold"/>
</dbReference>
<feature type="compositionally biased region" description="Low complexity" evidence="17">
    <location>
        <begin position="1618"/>
        <end position="1630"/>
    </location>
</feature>
<keyword evidence="21" id="KW-1185">Reference proteome</keyword>
<comment type="catalytic activity">
    <reaction evidence="13">
        <text>L-seryl-[protein] + ATP = O-phospho-L-seryl-[protein] + ADP + H(+)</text>
        <dbReference type="Rhea" id="RHEA:17989"/>
        <dbReference type="Rhea" id="RHEA-COMP:9863"/>
        <dbReference type="Rhea" id="RHEA-COMP:11604"/>
        <dbReference type="ChEBI" id="CHEBI:15378"/>
        <dbReference type="ChEBI" id="CHEBI:29999"/>
        <dbReference type="ChEBI" id="CHEBI:30616"/>
        <dbReference type="ChEBI" id="CHEBI:83421"/>
        <dbReference type="ChEBI" id="CHEBI:456216"/>
        <dbReference type="EC" id="2.7.11.1"/>
    </reaction>
</comment>
<feature type="region of interest" description="Disordered" evidence="17">
    <location>
        <begin position="1618"/>
        <end position="1647"/>
    </location>
</feature>
<evidence type="ECO:0000256" key="11">
    <source>
        <dbReference type="ARBA" id="ARBA00023319"/>
    </source>
</evidence>
<feature type="region of interest" description="Disordered" evidence="17">
    <location>
        <begin position="931"/>
        <end position="955"/>
    </location>
</feature>
<dbReference type="InterPro" id="IPR003598">
    <property type="entry name" value="Ig_sub2"/>
</dbReference>
<feature type="region of interest" description="Disordered" evidence="17">
    <location>
        <begin position="821"/>
        <end position="855"/>
    </location>
</feature>
<evidence type="ECO:0000259" key="18">
    <source>
        <dbReference type="PROSITE" id="PS50835"/>
    </source>
</evidence>
<dbReference type="EMBL" id="AAGW02050541">
    <property type="status" value="NOT_ANNOTATED_CDS"/>
    <property type="molecule type" value="Genomic_DNA"/>
</dbReference>
<reference evidence="20" key="3">
    <citation type="submission" date="2025-09" db="UniProtKB">
        <authorList>
            <consortium name="Ensembl"/>
        </authorList>
    </citation>
    <scope>IDENTIFICATION</scope>
    <source>
        <strain evidence="20">Thorbecke</strain>
    </source>
</reference>
<evidence type="ECO:0000256" key="12">
    <source>
        <dbReference type="ARBA" id="ARBA00047899"/>
    </source>
</evidence>
<evidence type="ECO:0000256" key="17">
    <source>
        <dbReference type="SAM" id="MobiDB-lite"/>
    </source>
</evidence>